<dbReference type="Proteomes" id="UP000242699">
    <property type="component" value="Unassembled WGS sequence"/>
</dbReference>
<accession>A0A2T2WQ99</accession>
<proteinExistence type="predicted"/>
<sequence>MPVGHIPQSQRVIPNIFTMPQIGDKTDGQEVFKFPMQYWPTAAITRIFPSRNTGVKLSDCQAGVLRLYSDEKIFELKPALPCSFDVNRSGTPTIQKTAVRWVPLSASSSSAGIAS</sequence>
<dbReference type="AlphaFoldDB" id="A0A2T2WQ99"/>
<dbReference type="EMBL" id="PXYT01000079">
    <property type="protein sequence ID" value="PSR24416.1"/>
    <property type="molecule type" value="Genomic_DNA"/>
</dbReference>
<evidence type="ECO:0000313" key="2">
    <source>
        <dbReference type="Proteomes" id="UP000242699"/>
    </source>
</evidence>
<gene>
    <name evidence="1" type="ORF">C7B43_19100</name>
</gene>
<name>A0A2T2WQ99_9FIRM</name>
<reference evidence="1 2" key="1">
    <citation type="journal article" date="2014" name="BMC Genomics">
        <title>Comparison of environmental and isolate Sulfobacillus genomes reveals diverse carbon, sulfur, nitrogen, and hydrogen metabolisms.</title>
        <authorList>
            <person name="Justice N.B."/>
            <person name="Norman A."/>
            <person name="Brown C.T."/>
            <person name="Singh A."/>
            <person name="Thomas B.C."/>
            <person name="Banfield J.F."/>
        </authorList>
    </citation>
    <scope>NUCLEOTIDE SEQUENCE [LARGE SCALE GENOMIC DNA]</scope>
    <source>
        <strain evidence="1">AMDSBA1</strain>
    </source>
</reference>
<comment type="caution">
    <text evidence="1">The sequence shown here is derived from an EMBL/GenBank/DDBJ whole genome shotgun (WGS) entry which is preliminary data.</text>
</comment>
<evidence type="ECO:0000313" key="1">
    <source>
        <dbReference type="EMBL" id="PSR24416.1"/>
    </source>
</evidence>
<organism evidence="1 2">
    <name type="scientific">Sulfobacillus benefaciens</name>
    <dbReference type="NCBI Taxonomy" id="453960"/>
    <lineage>
        <taxon>Bacteria</taxon>
        <taxon>Bacillati</taxon>
        <taxon>Bacillota</taxon>
        <taxon>Clostridia</taxon>
        <taxon>Eubacteriales</taxon>
        <taxon>Clostridiales Family XVII. Incertae Sedis</taxon>
        <taxon>Sulfobacillus</taxon>
    </lineage>
</organism>
<protein>
    <submittedName>
        <fullName evidence="1">Uncharacterized protein</fullName>
    </submittedName>
</protein>